<dbReference type="InterPro" id="IPR002694">
    <property type="entry name" value="Znf_CHC2"/>
</dbReference>
<name>A0A6J5LWQ9_9CAUD</name>
<dbReference type="EMBL" id="LR796342">
    <property type="protein sequence ID" value="CAB4138282.1"/>
    <property type="molecule type" value="Genomic_DNA"/>
</dbReference>
<dbReference type="GO" id="GO:0003899">
    <property type="term" value="F:DNA-directed RNA polymerase activity"/>
    <property type="evidence" value="ECO:0007669"/>
    <property type="project" value="InterPro"/>
</dbReference>
<protein>
    <submittedName>
        <fullName evidence="5">Archaeal primase DnaG/twinkle, TOPRIM domain</fullName>
    </submittedName>
</protein>
<dbReference type="InterPro" id="IPR034154">
    <property type="entry name" value="TOPRIM_DnaG/twinkle"/>
</dbReference>
<dbReference type="SUPFAM" id="SSF56731">
    <property type="entry name" value="DNA primase core"/>
    <property type="match status" value="2"/>
</dbReference>
<dbReference type="InterPro" id="IPR036977">
    <property type="entry name" value="DNA_primase_Znf_CHC2"/>
</dbReference>
<dbReference type="Pfam" id="PF13155">
    <property type="entry name" value="Toprim_2"/>
    <property type="match status" value="1"/>
</dbReference>
<sequence length="548" mass="60037">MSINTASFDDDSITGEVPIRNISRVAGIIKQRLDIVKAAIAYGFDYSRKEANHPCPACSKTSKSRATLHLYDDRWHCFSCAVGGDVIDYIAHAEGLAKGKAIANLAARLGITDDSDGDVIDDAIDRFRTIIEDRKQASYDPPIMQTIDRAWNKIVRDREECQMRPEPAKMAGMFHRLECVSAKTGFDFVTKSFPIDTNLKWSHATGNGSTVGLEHHNAIASLQERYLSWLLDNAILGSPSRSGFDDDRQTADIMLSRYMARKRIFNVGFREFGTPNIIDRRTPSDDLNTPMLPFQVFGDAEHLVEESEHARAQINGSTPPLAMSRALADKLAGRLVVPILSISGRTPIGFGARDLDGDRAPKWWSTPNSWIYSKGSSFQWRSPQTMIRAAAHGVAVLVEGPIDAAAVEMAMFRRVLRDQHKLRSPYPAARFDKRLVLAARRACPPVLAVGSSRLTARQAEWLRRLKVSRAIILADGDAAGRLGATESAATLRGRAIVSTIIDMPEGSDPDEHPAEALAAIDEAAGSTISGNARERAADAIARELAHGA</sequence>
<dbReference type="Gene3D" id="3.90.980.10">
    <property type="entry name" value="DNA primase, catalytic core, N-terminal domain"/>
    <property type="match status" value="1"/>
</dbReference>
<dbReference type="InterPro" id="IPR050219">
    <property type="entry name" value="DnaG_primase"/>
</dbReference>
<dbReference type="InterPro" id="IPR037068">
    <property type="entry name" value="DNA_primase_core_N_sf"/>
</dbReference>
<keyword evidence="1" id="KW-0479">Metal-binding</keyword>
<keyword evidence="2" id="KW-0863">Zinc-finger</keyword>
<reference evidence="5" key="1">
    <citation type="submission" date="2020-04" db="EMBL/GenBank/DDBJ databases">
        <authorList>
            <person name="Chiriac C."/>
            <person name="Salcher M."/>
            <person name="Ghai R."/>
            <person name="Kavagutti S V."/>
        </authorList>
    </citation>
    <scope>NUCLEOTIDE SEQUENCE</scope>
</reference>
<dbReference type="CDD" id="cd01029">
    <property type="entry name" value="TOPRIM_primases"/>
    <property type="match status" value="1"/>
</dbReference>
<dbReference type="SUPFAM" id="SSF57783">
    <property type="entry name" value="Zinc beta-ribbon"/>
    <property type="match status" value="1"/>
</dbReference>
<feature type="domain" description="Zinc finger CHC2-type" evidence="4">
    <location>
        <begin position="29"/>
        <end position="112"/>
    </location>
</feature>
<dbReference type="GO" id="GO:0003677">
    <property type="term" value="F:DNA binding"/>
    <property type="evidence" value="ECO:0007669"/>
    <property type="project" value="InterPro"/>
</dbReference>
<dbReference type="GO" id="GO:0006269">
    <property type="term" value="P:DNA replication, synthesis of primer"/>
    <property type="evidence" value="ECO:0007669"/>
    <property type="project" value="TreeGrafter"/>
</dbReference>
<evidence type="ECO:0000256" key="3">
    <source>
        <dbReference type="ARBA" id="ARBA00022833"/>
    </source>
</evidence>
<evidence type="ECO:0000256" key="1">
    <source>
        <dbReference type="ARBA" id="ARBA00022723"/>
    </source>
</evidence>
<dbReference type="Gene3D" id="3.40.1360.10">
    <property type="match status" value="1"/>
</dbReference>
<dbReference type="GO" id="GO:0008270">
    <property type="term" value="F:zinc ion binding"/>
    <property type="evidence" value="ECO:0007669"/>
    <property type="project" value="UniProtKB-KW"/>
</dbReference>
<proteinExistence type="predicted"/>
<dbReference type="PANTHER" id="PTHR30313:SF2">
    <property type="entry name" value="DNA PRIMASE"/>
    <property type="match status" value="1"/>
</dbReference>
<keyword evidence="3" id="KW-0862">Zinc</keyword>
<accession>A0A6J5LWQ9</accession>
<organism evidence="5">
    <name type="scientific">uncultured Caudovirales phage</name>
    <dbReference type="NCBI Taxonomy" id="2100421"/>
    <lineage>
        <taxon>Viruses</taxon>
        <taxon>Duplodnaviria</taxon>
        <taxon>Heunggongvirae</taxon>
        <taxon>Uroviricota</taxon>
        <taxon>Caudoviricetes</taxon>
        <taxon>Peduoviridae</taxon>
        <taxon>Maltschvirus</taxon>
        <taxon>Maltschvirus maltsch</taxon>
    </lineage>
</organism>
<dbReference type="Pfam" id="PF01807">
    <property type="entry name" value="Zn_ribbon_DnaG"/>
    <property type="match status" value="1"/>
</dbReference>
<dbReference type="PANTHER" id="PTHR30313">
    <property type="entry name" value="DNA PRIMASE"/>
    <property type="match status" value="1"/>
</dbReference>
<evidence type="ECO:0000313" key="5">
    <source>
        <dbReference type="EMBL" id="CAB4138282.1"/>
    </source>
</evidence>
<gene>
    <name evidence="5" type="ORF">UFOVP329_44</name>
</gene>
<evidence type="ECO:0000259" key="4">
    <source>
        <dbReference type="Pfam" id="PF01807"/>
    </source>
</evidence>
<dbReference type="Gene3D" id="3.90.580.10">
    <property type="entry name" value="Zinc finger, CHC2-type domain"/>
    <property type="match status" value="1"/>
</dbReference>
<evidence type="ECO:0000256" key="2">
    <source>
        <dbReference type="ARBA" id="ARBA00022771"/>
    </source>
</evidence>